<dbReference type="SMART" id="SM00184">
    <property type="entry name" value="RING"/>
    <property type="match status" value="1"/>
</dbReference>
<dbReference type="Proteomes" id="UP000030655">
    <property type="component" value="Unassembled WGS sequence"/>
</dbReference>
<dbReference type="OrthoDB" id="2193062at2759"/>
<accession>A0A059F0U1</accession>
<keyword evidence="3" id="KW-0862">Zinc</keyword>
<name>A0A059F0U1_9MICR</name>
<dbReference type="EMBL" id="KK365158">
    <property type="protein sequence ID" value="KCZ80918.1"/>
    <property type="molecule type" value="Genomic_DNA"/>
</dbReference>
<dbReference type="AlphaFoldDB" id="A0A059F0U1"/>
<dbReference type="InterPro" id="IPR051834">
    <property type="entry name" value="RING_finger_E3_ligase"/>
</dbReference>
<dbReference type="InterPro" id="IPR013083">
    <property type="entry name" value="Znf_RING/FYVE/PHD"/>
</dbReference>
<dbReference type="Pfam" id="PF13639">
    <property type="entry name" value="zf-RING_2"/>
    <property type="match status" value="1"/>
</dbReference>
<dbReference type="GO" id="GO:0061630">
    <property type="term" value="F:ubiquitin protein ligase activity"/>
    <property type="evidence" value="ECO:0007669"/>
    <property type="project" value="TreeGrafter"/>
</dbReference>
<evidence type="ECO:0000259" key="6">
    <source>
        <dbReference type="PROSITE" id="PS50089"/>
    </source>
</evidence>
<dbReference type="PANTHER" id="PTHR45931">
    <property type="entry name" value="SI:CH211-59O9.10"/>
    <property type="match status" value="1"/>
</dbReference>
<dbReference type="GO" id="GO:0005634">
    <property type="term" value="C:nucleus"/>
    <property type="evidence" value="ECO:0007669"/>
    <property type="project" value="TreeGrafter"/>
</dbReference>
<feature type="region of interest" description="Disordered" evidence="5">
    <location>
        <begin position="1"/>
        <end position="21"/>
    </location>
</feature>
<sequence>MRPQDQERRGRRTNGRARPMDQGMSDFIREVFNSEITNVNFLLGLLTEPASTATNQEIRFTFTNSENNLFDRVFDFFDRPVEEERRSRRGRPRRRENHNNFIGDIFDRLLQRIRLLNSTAPDLFNFNNIFTIFTINFNPKPEPKVVNKENIDKIKKERYNSTAKVPCPICYSDFKKGEEIRCLDCSHKYHRKCIDPWLLNSSDTCPTCRKTVLKEE</sequence>
<dbReference type="STRING" id="1288291.A0A059F0U1"/>
<dbReference type="Gene3D" id="3.30.40.10">
    <property type="entry name" value="Zinc/RING finger domain, C3HC4 (zinc finger)"/>
    <property type="match status" value="1"/>
</dbReference>
<keyword evidence="1" id="KW-0479">Metal-binding</keyword>
<reference evidence="7 8" key="2">
    <citation type="submission" date="2014-03" db="EMBL/GenBank/DDBJ databases">
        <title>The Genome Sequence of Anncaliia algerae insect isolate PRA339.</title>
        <authorList>
            <consortium name="The Broad Institute Genome Sequencing Platform"/>
            <consortium name="The Broad Institute Genome Sequencing Center for Infectious Disease"/>
            <person name="Cuomo C."/>
            <person name="Becnel J."/>
            <person name="Sanscrainte N."/>
            <person name="Walker B."/>
            <person name="Young S.K."/>
            <person name="Zeng Q."/>
            <person name="Gargeya S."/>
            <person name="Fitzgerald M."/>
            <person name="Haas B."/>
            <person name="Abouelleil A."/>
            <person name="Alvarado L."/>
            <person name="Arachchi H.M."/>
            <person name="Berlin A.M."/>
            <person name="Chapman S.B."/>
            <person name="Dewar J."/>
            <person name="Goldberg J."/>
            <person name="Griggs A."/>
            <person name="Gujja S."/>
            <person name="Hansen M."/>
            <person name="Howarth C."/>
            <person name="Imamovic A."/>
            <person name="Larimer J."/>
            <person name="McCowan C."/>
            <person name="Murphy C."/>
            <person name="Neiman D."/>
            <person name="Pearson M."/>
            <person name="Priest M."/>
            <person name="Roberts A."/>
            <person name="Saif S."/>
            <person name="Shea T."/>
            <person name="Sisk P."/>
            <person name="Sykes S."/>
            <person name="Wortman J."/>
            <person name="Nusbaum C."/>
            <person name="Birren B."/>
        </authorList>
    </citation>
    <scope>NUCLEOTIDE SEQUENCE [LARGE SCALE GENOMIC DNA]</scope>
    <source>
        <strain evidence="7 8">PRA339</strain>
    </source>
</reference>
<evidence type="ECO:0000313" key="7">
    <source>
        <dbReference type="EMBL" id="KCZ80918.1"/>
    </source>
</evidence>
<organism evidence="7 8">
    <name type="scientific">Anncaliia algerae PRA339</name>
    <dbReference type="NCBI Taxonomy" id="1288291"/>
    <lineage>
        <taxon>Eukaryota</taxon>
        <taxon>Fungi</taxon>
        <taxon>Fungi incertae sedis</taxon>
        <taxon>Microsporidia</taxon>
        <taxon>Tubulinosematoidea</taxon>
        <taxon>Tubulinosematidae</taxon>
        <taxon>Anncaliia</taxon>
    </lineage>
</organism>
<dbReference type="GO" id="GO:0006511">
    <property type="term" value="P:ubiquitin-dependent protein catabolic process"/>
    <property type="evidence" value="ECO:0007669"/>
    <property type="project" value="TreeGrafter"/>
</dbReference>
<evidence type="ECO:0000313" key="8">
    <source>
        <dbReference type="Proteomes" id="UP000030655"/>
    </source>
</evidence>
<keyword evidence="2 4" id="KW-0863">Zinc-finger</keyword>
<gene>
    <name evidence="7" type="ORF">H312_01692</name>
</gene>
<evidence type="ECO:0000256" key="2">
    <source>
        <dbReference type="ARBA" id="ARBA00022771"/>
    </source>
</evidence>
<evidence type="ECO:0000256" key="3">
    <source>
        <dbReference type="ARBA" id="ARBA00022833"/>
    </source>
</evidence>
<keyword evidence="8" id="KW-1185">Reference proteome</keyword>
<dbReference type="CDD" id="cd16454">
    <property type="entry name" value="RING-H2_PA-TM-RING"/>
    <property type="match status" value="1"/>
</dbReference>
<dbReference type="GO" id="GO:0008270">
    <property type="term" value="F:zinc ion binding"/>
    <property type="evidence" value="ECO:0007669"/>
    <property type="project" value="UniProtKB-KW"/>
</dbReference>
<dbReference type="PROSITE" id="PS50089">
    <property type="entry name" value="ZF_RING_2"/>
    <property type="match status" value="1"/>
</dbReference>
<dbReference type="PANTHER" id="PTHR45931:SF3">
    <property type="entry name" value="RING ZINC FINGER-CONTAINING PROTEIN"/>
    <property type="match status" value="1"/>
</dbReference>
<evidence type="ECO:0000256" key="1">
    <source>
        <dbReference type="ARBA" id="ARBA00022723"/>
    </source>
</evidence>
<dbReference type="InterPro" id="IPR001841">
    <property type="entry name" value="Znf_RING"/>
</dbReference>
<dbReference type="SUPFAM" id="SSF57850">
    <property type="entry name" value="RING/U-box"/>
    <property type="match status" value="1"/>
</dbReference>
<dbReference type="HOGENOM" id="CLU_1277335_0_0_1"/>
<evidence type="ECO:0000256" key="5">
    <source>
        <dbReference type="SAM" id="MobiDB-lite"/>
    </source>
</evidence>
<feature type="domain" description="RING-type" evidence="6">
    <location>
        <begin position="167"/>
        <end position="209"/>
    </location>
</feature>
<evidence type="ECO:0000256" key="4">
    <source>
        <dbReference type="PROSITE-ProRule" id="PRU00175"/>
    </source>
</evidence>
<protein>
    <recommendedName>
        <fullName evidence="6">RING-type domain-containing protein</fullName>
    </recommendedName>
</protein>
<proteinExistence type="predicted"/>
<dbReference type="VEuPathDB" id="MicrosporidiaDB:H312_01692"/>
<reference evidence="8" key="1">
    <citation type="submission" date="2013-02" db="EMBL/GenBank/DDBJ databases">
        <authorList>
            <consortium name="The Broad Institute Genome Sequencing Platform"/>
            <person name="Cuomo C."/>
            <person name="Becnel J."/>
            <person name="Sanscrainte N."/>
            <person name="Walker B."/>
            <person name="Young S.K."/>
            <person name="Zeng Q."/>
            <person name="Gargeya S."/>
            <person name="Fitzgerald M."/>
            <person name="Haas B."/>
            <person name="Abouelleil A."/>
            <person name="Alvarado L."/>
            <person name="Arachchi H.M."/>
            <person name="Berlin A.M."/>
            <person name="Chapman S.B."/>
            <person name="Dewar J."/>
            <person name="Goldberg J."/>
            <person name="Griggs A."/>
            <person name="Gujja S."/>
            <person name="Hansen M."/>
            <person name="Howarth C."/>
            <person name="Imamovic A."/>
            <person name="Larimer J."/>
            <person name="McCowan C."/>
            <person name="Murphy C."/>
            <person name="Neiman D."/>
            <person name="Pearson M."/>
            <person name="Priest M."/>
            <person name="Roberts A."/>
            <person name="Saif S."/>
            <person name="Shea T."/>
            <person name="Sisk P."/>
            <person name="Sykes S."/>
            <person name="Wortman J."/>
            <person name="Nusbaum C."/>
            <person name="Birren B."/>
        </authorList>
    </citation>
    <scope>NUCLEOTIDE SEQUENCE [LARGE SCALE GENOMIC DNA]</scope>
    <source>
        <strain evidence="8">PRA339</strain>
    </source>
</reference>